<accession>A0A9W6VKL6</accession>
<dbReference type="InterPro" id="IPR017871">
    <property type="entry name" value="ABC_transporter-like_CS"/>
</dbReference>
<dbReference type="SMART" id="SM00382">
    <property type="entry name" value="AAA"/>
    <property type="match status" value="2"/>
</dbReference>
<dbReference type="InterPro" id="IPR027417">
    <property type="entry name" value="P-loop_NTPase"/>
</dbReference>
<proteinExistence type="predicted"/>
<keyword evidence="3" id="KW-0175">Coiled coil</keyword>
<dbReference type="Proteomes" id="UP001165136">
    <property type="component" value="Unassembled WGS sequence"/>
</dbReference>
<evidence type="ECO:0000313" key="5">
    <source>
        <dbReference type="EMBL" id="GLY69621.1"/>
    </source>
</evidence>
<dbReference type="CDD" id="cd03221">
    <property type="entry name" value="ABCF_EF-3"/>
    <property type="match status" value="2"/>
</dbReference>
<dbReference type="PROSITE" id="PS50893">
    <property type="entry name" value="ABC_TRANSPORTER_2"/>
    <property type="match status" value="2"/>
</dbReference>
<dbReference type="PANTHER" id="PTHR42855">
    <property type="entry name" value="ABC TRANSPORTER ATP-BINDING SUBUNIT"/>
    <property type="match status" value="1"/>
</dbReference>
<comment type="caution">
    <text evidence="5">The sequence shown here is derived from an EMBL/GenBank/DDBJ whole genome shotgun (WGS) entry which is preliminary data.</text>
</comment>
<dbReference type="PROSITE" id="PS00211">
    <property type="entry name" value="ABC_TRANSPORTER_1"/>
    <property type="match status" value="2"/>
</dbReference>
<dbReference type="GO" id="GO:0005524">
    <property type="term" value="F:ATP binding"/>
    <property type="evidence" value="ECO:0007669"/>
    <property type="project" value="UniProtKB-KW"/>
</dbReference>
<feature type="coiled-coil region" evidence="3">
    <location>
        <begin position="88"/>
        <end position="115"/>
    </location>
</feature>
<dbReference type="AlphaFoldDB" id="A0A9W6VKL6"/>
<dbReference type="PANTHER" id="PTHR42855:SF2">
    <property type="entry name" value="DRUG RESISTANCE ABC TRANSPORTER,ATP-BINDING PROTEIN"/>
    <property type="match status" value="1"/>
</dbReference>
<evidence type="ECO:0000256" key="1">
    <source>
        <dbReference type="ARBA" id="ARBA00022741"/>
    </source>
</evidence>
<keyword evidence="2 5" id="KW-0067">ATP-binding</keyword>
<keyword evidence="6" id="KW-1185">Reference proteome</keyword>
<dbReference type="InterPro" id="IPR003593">
    <property type="entry name" value="AAA+_ATPase"/>
</dbReference>
<evidence type="ECO:0000256" key="3">
    <source>
        <dbReference type="SAM" id="Coils"/>
    </source>
</evidence>
<reference evidence="5" key="1">
    <citation type="submission" date="2023-03" db="EMBL/GenBank/DDBJ databases">
        <title>Amycolatopsis taiwanensis NBRC 103393.</title>
        <authorList>
            <person name="Ichikawa N."/>
            <person name="Sato H."/>
            <person name="Tonouchi N."/>
        </authorList>
    </citation>
    <scope>NUCLEOTIDE SEQUENCE</scope>
    <source>
        <strain evidence="5">NBRC 103393</strain>
    </source>
</reference>
<feature type="domain" description="ABC transporter" evidence="4">
    <location>
        <begin position="343"/>
        <end position="540"/>
    </location>
</feature>
<organism evidence="5 6">
    <name type="scientific">Amycolatopsis taiwanensis</name>
    <dbReference type="NCBI Taxonomy" id="342230"/>
    <lineage>
        <taxon>Bacteria</taxon>
        <taxon>Bacillati</taxon>
        <taxon>Actinomycetota</taxon>
        <taxon>Actinomycetes</taxon>
        <taxon>Pseudonocardiales</taxon>
        <taxon>Pseudonocardiaceae</taxon>
        <taxon>Amycolatopsis</taxon>
    </lineage>
</organism>
<gene>
    <name evidence="5" type="ORF">Atai01_62400</name>
</gene>
<dbReference type="InterPro" id="IPR051309">
    <property type="entry name" value="ABCF_ATPase"/>
</dbReference>
<dbReference type="GO" id="GO:0016887">
    <property type="term" value="F:ATP hydrolysis activity"/>
    <property type="evidence" value="ECO:0007669"/>
    <property type="project" value="InterPro"/>
</dbReference>
<dbReference type="FunFam" id="3.40.50.300:FF:000011">
    <property type="entry name" value="Putative ABC transporter ATP-binding component"/>
    <property type="match status" value="1"/>
</dbReference>
<protein>
    <submittedName>
        <fullName evidence="5">ABC transporter ATP-binding protein</fullName>
    </submittedName>
</protein>
<evidence type="ECO:0000313" key="6">
    <source>
        <dbReference type="Proteomes" id="UP001165136"/>
    </source>
</evidence>
<keyword evidence="1" id="KW-0547">Nucleotide-binding</keyword>
<dbReference type="SUPFAM" id="SSF52540">
    <property type="entry name" value="P-loop containing nucleoside triphosphate hydrolases"/>
    <property type="match status" value="2"/>
</dbReference>
<dbReference type="EMBL" id="BSTI01000017">
    <property type="protein sequence ID" value="GLY69621.1"/>
    <property type="molecule type" value="Genomic_DNA"/>
</dbReference>
<sequence>MSTQLAIRSVSKSFAHCRVLDAVSATVRSGERVGVVGENGSGKSTLLRLIAGQERPDDGEIVVEVRGGVGHLGQVLDLPTTATVGDAIDAALAEIRDLQRTIAEAEQHLGDAGDAGLAAYGELLTTLELRDAYRADAKVAAAMSELGIGHLDRDRPLGTISGGQQARLALAGVLSAEPELLLLDEPTNHLDAQALSWLEDRLLAHRGTLVMVTHDRLLLERVATAIIEVDGDRHRITRCGNGYAGYLDEKRAARQRWEQRYAEWVGEIERWTQWGATTAYRVAPGRAIKDHNKCKYNGDGRRVQASISTRVRSAAERLDRLRVEPVPRPPDPLRLNAPLSGGVADGTVIELSDVTVAGRLAVDHLVVSSGERLIVTGPNGAGKSTLLAVAAGELRPDSGTVTRDGRIGYLPQEHTVRHPERSVLATFAQGRVGTTDEHAERLRSLGLFAESDLRTPVGSLSVGQQRRLALARLLVCEVDVLLLDEPTNHLSLTLVEELEAALADYSGAVVVVSHDRLLRSRWYGEELELDGGRPPAVPMAA</sequence>
<name>A0A9W6VKL6_9PSEU</name>
<feature type="domain" description="ABC transporter" evidence="4">
    <location>
        <begin position="5"/>
        <end position="256"/>
    </location>
</feature>
<evidence type="ECO:0000256" key="2">
    <source>
        <dbReference type="ARBA" id="ARBA00022840"/>
    </source>
</evidence>
<evidence type="ECO:0000259" key="4">
    <source>
        <dbReference type="PROSITE" id="PS50893"/>
    </source>
</evidence>
<dbReference type="InterPro" id="IPR003439">
    <property type="entry name" value="ABC_transporter-like_ATP-bd"/>
</dbReference>
<dbReference type="RefSeq" id="WP_285489107.1">
    <property type="nucleotide sequence ID" value="NZ_BSTI01000017.1"/>
</dbReference>
<dbReference type="Pfam" id="PF00005">
    <property type="entry name" value="ABC_tran"/>
    <property type="match status" value="2"/>
</dbReference>
<dbReference type="Gene3D" id="3.40.50.300">
    <property type="entry name" value="P-loop containing nucleotide triphosphate hydrolases"/>
    <property type="match status" value="2"/>
</dbReference>